<dbReference type="EC" id="6.3.4.19" evidence="6"/>
<accession>A0A2S9YKC9</accession>
<keyword evidence="4 6" id="KW-0067">ATP-binding</keyword>
<evidence type="ECO:0000256" key="2">
    <source>
        <dbReference type="ARBA" id="ARBA00022694"/>
    </source>
</evidence>
<feature type="domain" description="tRNA(Ile)-lysidine/2-thiocytidine synthase N-terminal" evidence="7">
    <location>
        <begin position="37"/>
        <end position="210"/>
    </location>
</feature>
<dbReference type="HAMAP" id="MF_01161">
    <property type="entry name" value="tRNA_Ile_lys_synt"/>
    <property type="match status" value="1"/>
</dbReference>
<comment type="subcellular location">
    <subcellularLocation>
        <location evidence="6">Cytoplasm</location>
    </subcellularLocation>
</comment>
<dbReference type="InterPro" id="IPR011063">
    <property type="entry name" value="TilS/TtcA_N"/>
</dbReference>
<sequence length="351" mass="37913">MLDPESPPRSPEIAAALGPVRETLRAALGPGAGPRHLLVGCSGGPDSIAALGLLTILRRSEALELTVGHVDHGLRAESGAEADQVADVARGLGLGCLRDRVELEPGPGLPARAREARRAALRRQQLECGATAIVLAHTATDQVETMLMHLTRGAGLEGLAAMREYEPPWLRPLLELTRAQTRALCGQLELPFVDDPTNTNTEALRIWLRARVLPHLREHNPRLELALTGLARQAGDAEEALSVWAEAEVEERAGPRGWGLTGFDALPRAIRTRALRRMCELCGVDLTQLRWRVVEAMDASAVAVARARGRGAGSPSPAPRSWDLHPRCRIEINKNGVCAVQAARKRESSNH</sequence>
<evidence type="ECO:0000256" key="4">
    <source>
        <dbReference type="ARBA" id="ARBA00022840"/>
    </source>
</evidence>
<keyword evidence="6" id="KW-0963">Cytoplasm</keyword>
<reference evidence="8 9" key="1">
    <citation type="submission" date="2018-03" db="EMBL/GenBank/DDBJ databases">
        <title>Draft Genome Sequences of the Obligatory Marine Myxobacteria Enhygromyxa salina SWB005.</title>
        <authorList>
            <person name="Poehlein A."/>
            <person name="Moghaddam J.A."/>
            <person name="Harms H."/>
            <person name="Alanjari M."/>
            <person name="Koenig G.M."/>
            <person name="Daniel R."/>
            <person name="Schaeberle T.F."/>
        </authorList>
    </citation>
    <scope>NUCLEOTIDE SEQUENCE [LARGE SCALE GENOMIC DNA]</scope>
    <source>
        <strain evidence="8 9">SWB005</strain>
    </source>
</reference>
<dbReference type="PANTHER" id="PTHR43033:SF1">
    <property type="entry name" value="TRNA(ILE)-LYSIDINE SYNTHASE-RELATED"/>
    <property type="match status" value="1"/>
</dbReference>
<dbReference type="InterPro" id="IPR014729">
    <property type="entry name" value="Rossmann-like_a/b/a_fold"/>
</dbReference>
<comment type="function">
    <text evidence="6">Ligates lysine onto the cytidine present at position 34 of the AUA codon-specific tRNA(Ile) that contains the anticodon CAU, in an ATP-dependent manner. Cytidine is converted to lysidine, thus changing the amino acid specificity of the tRNA from methionine to isoleucine.</text>
</comment>
<dbReference type="GO" id="GO:0005737">
    <property type="term" value="C:cytoplasm"/>
    <property type="evidence" value="ECO:0007669"/>
    <property type="project" value="UniProtKB-SubCell"/>
</dbReference>
<comment type="similarity">
    <text evidence="6">Belongs to the tRNA(Ile)-lysidine synthase family.</text>
</comment>
<dbReference type="RefSeq" id="WP_106389691.1">
    <property type="nucleotide sequence ID" value="NZ_PVNK01000010.1"/>
</dbReference>
<dbReference type="AlphaFoldDB" id="A0A2S9YKC9"/>
<dbReference type="GO" id="GO:0032267">
    <property type="term" value="F:tRNA(Ile)-lysidine synthase activity"/>
    <property type="evidence" value="ECO:0007669"/>
    <property type="project" value="UniProtKB-EC"/>
</dbReference>
<keyword evidence="1 6" id="KW-0436">Ligase</keyword>
<comment type="domain">
    <text evidence="6">The N-terminal region contains the highly conserved SGGXDS motif, predicted to be a P-loop motif involved in ATP binding.</text>
</comment>
<feature type="binding site" evidence="6">
    <location>
        <begin position="42"/>
        <end position="47"/>
    </location>
    <ligand>
        <name>ATP</name>
        <dbReference type="ChEBI" id="CHEBI:30616"/>
    </ligand>
</feature>
<keyword evidence="9" id="KW-1185">Reference proteome</keyword>
<dbReference type="Gene3D" id="3.40.50.620">
    <property type="entry name" value="HUPs"/>
    <property type="match status" value="1"/>
</dbReference>
<dbReference type="GO" id="GO:0006400">
    <property type="term" value="P:tRNA modification"/>
    <property type="evidence" value="ECO:0007669"/>
    <property type="project" value="UniProtKB-UniRule"/>
</dbReference>
<evidence type="ECO:0000313" key="9">
    <source>
        <dbReference type="Proteomes" id="UP000237968"/>
    </source>
</evidence>
<protein>
    <recommendedName>
        <fullName evidence="6">tRNA(Ile)-lysidine synthase</fullName>
        <ecNumber evidence="6">6.3.4.19</ecNumber>
    </recommendedName>
    <alternativeName>
        <fullName evidence="6">tRNA(Ile)-2-lysyl-cytidine synthase</fullName>
    </alternativeName>
    <alternativeName>
        <fullName evidence="6">tRNA(Ile)-lysidine synthetase</fullName>
    </alternativeName>
</protein>
<evidence type="ECO:0000256" key="3">
    <source>
        <dbReference type="ARBA" id="ARBA00022741"/>
    </source>
</evidence>
<keyword evidence="2 6" id="KW-0819">tRNA processing</keyword>
<keyword evidence="3 6" id="KW-0547">Nucleotide-binding</keyword>
<dbReference type="GO" id="GO:0005524">
    <property type="term" value="F:ATP binding"/>
    <property type="evidence" value="ECO:0007669"/>
    <property type="project" value="UniProtKB-UniRule"/>
</dbReference>
<comment type="catalytic activity">
    <reaction evidence="5 6">
        <text>cytidine(34) in tRNA(Ile2) + L-lysine + ATP = lysidine(34) in tRNA(Ile2) + AMP + diphosphate + H(+)</text>
        <dbReference type="Rhea" id="RHEA:43744"/>
        <dbReference type="Rhea" id="RHEA-COMP:10625"/>
        <dbReference type="Rhea" id="RHEA-COMP:10670"/>
        <dbReference type="ChEBI" id="CHEBI:15378"/>
        <dbReference type="ChEBI" id="CHEBI:30616"/>
        <dbReference type="ChEBI" id="CHEBI:32551"/>
        <dbReference type="ChEBI" id="CHEBI:33019"/>
        <dbReference type="ChEBI" id="CHEBI:82748"/>
        <dbReference type="ChEBI" id="CHEBI:83665"/>
        <dbReference type="ChEBI" id="CHEBI:456215"/>
        <dbReference type="EC" id="6.3.4.19"/>
    </reaction>
</comment>
<evidence type="ECO:0000256" key="5">
    <source>
        <dbReference type="ARBA" id="ARBA00048539"/>
    </source>
</evidence>
<evidence type="ECO:0000259" key="7">
    <source>
        <dbReference type="Pfam" id="PF01171"/>
    </source>
</evidence>
<dbReference type="Pfam" id="PF01171">
    <property type="entry name" value="ATP_bind_3"/>
    <property type="match status" value="1"/>
</dbReference>
<dbReference type="CDD" id="cd01992">
    <property type="entry name" value="TilS_N"/>
    <property type="match status" value="1"/>
</dbReference>
<dbReference type="Proteomes" id="UP000237968">
    <property type="component" value="Unassembled WGS sequence"/>
</dbReference>
<evidence type="ECO:0000256" key="6">
    <source>
        <dbReference type="HAMAP-Rule" id="MF_01161"/>
    </source>
</evidence>
<dbReference type="SUPFAM" id="SSF52402">
    <property type="entry name" value="Adenine nucleotide alpha hydrolases-like"/>
    <property type="match status" value="1"/>
</dbReference>
<gene>
    <name evidence="6 8" type="primary">tilS</name>
    <name evidence="8" type="ORF">ENSA5_02100</name>
</gene>
<dbReference type="EMBL" id="PVNK01000010">
    <property type="protein sequence ID" value="PRQ05543.1"/>
    <property type="molecule type" value="Genomic_DNA"/>
</dbReference>
<comment type="caution">
    <text evidence="8">The sequence shown here is derived from an EMBL/GenBank/DDBJ whole genome shotgun (WGS) entry which is preliminary data.</text>
</comment>
<evidence type="ECO:0000256" key="1">
    <source>
        <dbReference type="ARBA" id="ARBA00022598"/>
    </source>
</evidence>
<organism evidence="8 9">
    <name type="scientific">Enhygromyxa salina</name>
    <dbReference type="NCBI Taxonomy" id="215803"/>
    <lineage>
        <taxon>Bacteria</taxon>
        <taxon>Pseudomonadati</taxon>
        <taxon>Myxococcota</taxon>
        <taxon>Polyangia</taxon>
        <taxon>Nannocystales</taxon>
        <taxon>Nannocystaceae</taxon>
        <taxon>Enhygromyxa</taxon>
    </lineage>
</organism>
<dbReference type="InterPro" id="IPR012795">
    <property type="entry name" value="tRNA_Ile_lys_synt_N"/>
</dbReference>
<proteinExistence type="inferred from homology"/>
<evidence type="ECO:0000313" key="8">
    <source>
        <dbReference type="EMBL" id="PRQ05543.1"/>
    </source>
</evidence>
<dbReference type="OrthoDB" id="9807403at2"/>
<dbReference type="InterPro" id="IPR012094">
    <property type="entry name" value="tRNA_Ile_lys_synt"/>
</dbReference>
<name>A0A2S9YKC9_9BACT</name>
<dbReference type="NCBIfam" id="TIGR02432">
    <property type="entry name" value="lysidine_TilS_N"/>
    <property type="match status" value="1"/>
</dbReference>
<dbReference type="PANTHER" id="PTHR43033">
    <property type="entry name" value="TRNA(ILE)-LYSIDINE SYNTHASE-RELATED"/>
    <property type="match status" value="1"/>
</dbReference>